<evidence type="ECO:0000313" key="1">
    <source>
        <dbReference type="EMBL" id="KIJ10379.1"/>
    </source>
</evidence>
<proteinExistence type="predicted"/>
<protein>
    <submittedName>
        <fullName evidence="1">Uncharacterized protein</fullName>
    </submittedName>
</protein>
<reference evidence="2" key="2">
    <citation type="submission" date="2015-01" db="EMBL/GenBank/DDBJ databases">
        <title>Evolutionary Origins and Diversification of the Mycorrhizal Mutualists.</title>
        <authorList>
            <consortium name="DOE Joint Genome Institute"/>
            <consortium name="Mycorrhizal Genomics Consortium"/>
            <person name="Kohler A."/>
            <person name="Kuo A."/>
            <person name="Nagy L.G."/>
            <person name="Floudas D."/>
            <person name="Copeland A."/>
            <person name="Barry K.W."/>
            <person name="Cichocki N."/>
            <person name="Veneault-Fourrey C."/>
            <person name="LaButti K."/>
            <person name="Lindquist E.A."/>
            <person name="Lipzen A."/>
            <person name="Lundell T."/>
            <person name="Morin E."/>
            <person name="Murat C."/>
            <person name="Riley R."/>
            <person name="Ohm R."/>
            <person name="Sun H."/>
            <person name="Tunlid A."/>
            <person name="Henrissat B."/>
            <person name="Grigoriev I.V."/>
            <person name="Hibbett D.S."/>
            <person name="Martin F."/>
        </authorList>
    </citation>
    <scope>NUCLEOTIDE SEQUENCE [LARGE SCALE GENOMIC DNA]</scope>
    <source>
        <strain evidence="2">ATCC 200175</strain>
    </source>
</reference>
<sequence>MTLTLDMILTSSENSGVKHETFSTQLHSQLKTSTSPPNLALAAKGSFQPPSEKNAIPVAKRALVGSENVVLRTSIARPHFKVEQGPGNILVPVGVPPDYQGGFPGRPRSASGTLTADWGRHALTKLRSAADLGKPSTSGSSYSGFKPALETLTDEPTLAGSVAEQVPSAIYCPAVAQTVWFS</sequence>
<dbReference type="HOGENOM" id="CLU_1482452_0_0_1"/>
<gene>
    <name evidence="1" type="ORF">PAXINDRAFT_16606</name>
</gene>
<evidence type="ECO:0000313" key="2">
    <source>
        <dbReference type="Proteomes" id="UP000053647"/>
    </source>
</evidence>
<organism evidence="1 2">
    <name type="scientific">Paxillus involutus ATCC 200175</name>
    <dbReference type="NCBI Taxonomy" id="664439"/>
    <lineage>
        <taxon>Eukaryota</taxon>
        <taxon>Fungi</taxon>
        <taxon>Dikarya</taxon>
        <taxon>Basidiomycota</taxon>
        <taxon>Agaricomycotina</taxon>
        <taxon>Agaricomycetes</taxon>
        <taxon>Agaricomycetidae</taxon>
        <taxon>Boletales</taxon>
        <taxon>Paxilineae</taxon>
        <taxon>Paxillaceae</taxon>
        <taxon>Paxillus</taxon>
    </lineage>
</organism>
<dbReference type="AlphaFoldDB" id="A0A0C9SRE1"/>
<keyword evidence="2" id="KW-1185">Reference proteome</keyword>
<reference evidence="1 2" key="1">
    <citation type="submission" date="2014-06" db="EMBL/GenBank/DDBJ databases">
        <authorList>
            <consortium name="DOE Joint Genome Institute"/>
            <person name="Kuo A."/>
            <person name="Kohler A."/>
            <person name="Nagy L.G."/>
            <person name="Floudas D."/>
            <person name="Copeland A."/>
            <person name="Barry K.W."/>
            <person name="Cichocki N."/>
            <person name="Veneault-Fourrey C."/>
            <person name="LaButti K."/>
            <person name="Lindquist E.A."/>
            <person name="Lipzen A."/>
            <person name="Lundell T."/>
            <person name="Morin E."/>
            <person name="Murat C."/>
            <person name="Sun H."/>
            <person name="Tunlid A."/>
            <person name="Henrissat B."/>
            <person name="Grigoriev I.V."/>
            <person name="Hibbett D.S."/>
            <person name="Martin F."/>
            <person name="Nordberg H.P."/>
            <person name="Cantor M.N."/>
            <person name="Hua S.X."/>
        </authorList>
    </citation>
    <scope>NUCLEOTIDE SEQUENCE [LARGE SCALE GENOMIC DNA]</scope>
    <source>
        <strain evidence="1 2">ATCC 200175</strain>
    </source>
</reference>
<accession>A0A0C9SRE1</accession>
<dbReference type="EMBL" id="KN819407">
    <property type="protein sequence ID" value="KIJ10379.1"/>
    <property type="molecule type" value="Genomic_DNA"/>
</dbReference>
<name>A0A0C9SRE1_PAXIN</name>
<dbReference type="Proteomes" id="UP000053647">
    <property type="component" value="Unassembled WGS sequence"/>
</dbReference>